<dbReference type="AlphaFoldDB" id="A0A158ID80"/>
<dbReference type="EMBL" id="FCOK02000048">
    <property type="protein sequence ID" value="SAL54417.1"/>
    <property type="molecule type" value="Genomic_DNA"/>
</dbReference>
<protein>
    <submittedName>
        <fullName evidence="1">Uncharacterized protein</fullName>
    </submittedName>
</protein>
<sequence>MTDVLLQNRRDRHVAKRLMRKLLRKHVHLSPVVSRQVEGTEPPFANLFDYGMTEWIDRVTAGGPARYGMLESYLNCNAGFYIVQADDKVESRFVVLT</sequence>
<accession>A0A158ID80</accession>
<evidence type="ECO:0000313" key="2">
    <source>
        <dbReference type="Proteomes" id="UP000054683"/>
    </source>
</evidence>
<organism evidence="1 2">
    <name type="scientific">Caballeronia udeis</name>
    <dbReference type="NCBI Taxonomy" id="1232866"/>
    <lineage>
        <taxon>Bacteria</taxon>
        <taxon>Pseudomonadati</taxon>
        <taxon>Pseudomonadota</taxon>
        <taxon>Betaproteobacteria</taxon>
        <taxon>Burkholderiales</taxon>
        <taxon>Burkholderiaceae</taxon>
        <taxon>Caballeronia</taxon>
    </lineage>
</organism>
<reference evidence="1 2" key="1">
    <citation type="submission" date="2016-01" db="EMBL/GenBank/DDBJ databases">
        <authorList>
            <person name="Oliw E.H."/>
        </authorList>
    </citation>
    <scope>NUCLEOTIDE SEQUENCE [LARGE SCALE GENOMIC DNA]</scope>
    <source>
        <strain evidence="1">LMG 27134</strain>
    </source>
</reference>
<evidence type="ECO:0000313" key="1">
    <source>
        <dbReference type="EMBL" id="SAL54417.1"/>
    </source>
</evidence>
<proteinExistence type="predicted"/>
<gene>
    <name evidence="1" type="ORF">AWB69_05787</name>
</gene>
<name>A0A158ID80_9BURK</name>
<dbReference type="Proteomes" id="UP000054683">
    <property type="component" value="Unassembled WGS sequence"/>
</dbReference>